<protein>
    <recommendedName>
        <fullName evidence="6">Ubiquitin-like domain-containing protein</fullName>
    </recommendedName>
</protein>
<evidence type="ECO:0000313" key="7">
    <source>
        <dbReference type="EMBL" id="KAK8769622.1"/>
    </source>
</evidence>
<dbReference type="PROSITE" id="PS50053">
    <property type="entry name" value="UBIQUITIN_2"/>
    <property type="match status" value="1"/>
</dbReference>
<dbReference type="Gene3D" id="3.10.20.90">
    <property type="entry name" value="Phosphatidylinositol 3-kinase Catalytic Subunit, Chain A, domain 1"/>
    <property type="match status" value="1"/>
</dbReference>
<keyword evidence="8" id="KW-1185">Reference proteome</keyword>
<dbReference type="SUPFAM" id="SSF54236">
    <property type="entry name" value="Ubiquitin-like"/>
    <property type="match status" value="1"/>
</dbReference>
<evidence type="ECO:0000256" key="5">
    <source>
        <dbReference type="ARBA" id="ARBA00023230"/>
    </source>
</evidence>
<keyword evidence="3" id="KW-1133">Transmembrane helix</keyword>
<evidence type="ECO:0000259" key="6">
    <source>
        <dbReference type="PROSITE" id="PS50053"/>
    </source>
</evidence>
<dbReference type="InterPro" id="IPR000626">
    <property type="entry name" value="Ubiquitin-like_dom"/>
</dbReference>
<dbReference type="GO" id="GO:0016020">
    <property type="term" value="C:membrane"/>
    <property type="evidence" value="ECO:0007669"/>
    <property type="project" value="UniProtKB-SubCell"/>
</dbReference>
<evidence type="ECO:0000256" key="3">
    <source>
        <dbReference type="ARBA" id="ARBA00022989"/>
    </source>
</evidence>
<dbReference type="PANTHER" id="PTHR12943">
    <property type="entry name" value="HOMOCYSTEINE-RESPONSIVE ENDOPLASMIC RETICULUM-RESIDENT UNIQUITIN-LIKE DOMAIN HERPUD PROTEIN FAMILY MEMBER"/>
    <property type="match status" value="1"/>
</dbReference>
<keyword evidence="5" id="KW-0834">Unfolded protein response</keyword>
<dbReference type="FunFam" id="3.10.20.90:FF:000046">
    <property type="entry name" value="Homocysteine-responsive endoplasmic reticulum-resident ubiquitin-like domain member 2 protein"/>
    <property type="match status" value="1"/>
</dbReference>
<accession>A0AAQ4E4Q8</accession>
<dbReference type="Pfam" id="PF00240">
    <property type="entry name" value="ubiquitin"/>
    <property type="match status" value="1"/>
</dbReference>
<sequence>MHSTINHELLRPTLPQLNSRPSVLGFAPLCTENFPLNCVLRIYSSSERRQALRGSASMAAQNMSTCLVIRAPNQKIGDQQVYCSLDWSVQQLKQHLSKVYPNNPKPEDQKLIYSGQLLEDEMTLKDVFQMDFGKIHILHLVCRPGGDNPEASPSSVPLVRIFV</sequence>
<name>A0AAQ4E4Q8_AMBAM</name>
<dbReference type="InterPro" id="IPR039751">
    <property type="entry name" value="HERPUD1/2"/>
</dbReference>
<dbReference type="CDD" id="cd01790">
    <property type="entry name" value="Ubl_HERP"/>
    <property type="match status" value="1"/>
</dbReference>
<dbReference type="EMBL" id="JARKHS020022390">
    <property type="protein sequence ID" value="KAK8769622.1"/>
    <property type="molecule type" value="Genomic_DNA"/>
</dbReference>
<dbReference type="InterPro" id="IPR029071">
    <property type="entry name" value="Ubiquitin-like_domsf"/>
</dbReference>
<evidence type="ECO:0000313" key="8">
    <source>
        <dbReference type="Proteomes" id="UP001321473"/>
    </source>
</evidence>
<evidence type="ECO:0000256" key="4">
    <source>
        <dbReference type="ARBA" id="ARBA00023136"/>
    </source>
</evidence>
<feature type="domain" description="Ubiquitin-like" evidence="6">
    <location>
        <begin position="65"/>
        <end position="126"/>
    </location>
</feature>
<comment type="subcellular location">
    <subcellularLocation>
        <location evidence="1">Membrane</location>
    </subcellularLocation>
</comment>
<dbReference type="SMART" id="SM00213">
    <property type="entry name" value="UBQ"/>
    <property type="match status" value="1"/>
</dbReference>
<dbReference type="GO" id="GO:0030968">
    <property type="term" value="P:endoplasmic reticulum unfolded protein response"/>
    <property type="evidence" value="ECO:0007669"/>
    <property type="project" value="TreeGrafter"/>
</dbReference>
<comment type="caution">
    <text evidence="7">The sequence shown here is derived from an EMBL/GenBank/DDBJ whole genome shotgun (WGS) entry which is preliminary data.</text>
</comment>
<proteinExistence type="predicted"/>
<reference evidence="7 8" key="1">
    <citation type="journal article" date="2023" name="Arcadia Sci">
        <title>De novo assembly of a long-read Amblyomma americanum tick genome.</title>
        <authorList>
            <person name="Chou S."/>
            <person name="Poskanzer K.E."/>
            <person name="Rollins M."/>
            <person name="Thuy-Boun P.S."/>
        </authorList>
    </citation>
    <scope>NUCLEOTIDE SEQUENCE [LARGE SCALE GENOMIC DNA]</scope>
    <source>
        <strain evidence="7">F_SG_1</strain>
        <tissue evidence="7">Salivary glands</tissue>
    </source>
</reference>
<keyword evidence="2" id="KW-0812">Transmembrane</keyword>
<dbReference type="Proteomes" id="UP001321473">
    <property type="component" value="Unassembled WGS sequence"/>
</dbReference>
<keyword evidence="4" id="KW-0472">Membrane</keyword>
<dbReference type="PANTHER" id="PTHR12943:SF27">
    <property type="entry name" value="HOMOCYSTEINE-INDUCED ENDOPLASMIC RETICULUM PROTEIN, ISOFORM A"/>
    <property type="match status" value="1"/>
</dbReference>
<evidence type="ECO:0000256" key="2">
    <source>
        <dbReference type="ARBA" id="ARBA00022692"/>
    </source>
</evidence>
<evidence type="ECO:0000256" key="1">
    <source>
        <dbReference type="ARBA" id="ARBA00004370"/>
    </source>
</evidence>
<dbReference type="AlphaFoldDB" id="A0AAQ4E4Q8"/>
<organism evidence="7 8">
    <name type="scientific">Amblyomma americanum</name>
    <name type="common">Lone star tick</name>
    <dbReference type="NCBI Taxonomy" id="6943"/>
    <lineage>
        <taxon>Eukaryota</taxon>
        <taxon>Metazoa</taxon>
        <taxon>Ecdysozoa</taxon>
        <taxon>Arthropoda</taxon>
        <taxon>Chelicerata</taxon>
        <taxon>Arachnida</taxon>
        <taxon>Acari</taxon>
        <taxon>Parasitiformes</taxon>
        <taxon>Ixodida</taxon>
        <taxon>Ixodoidea</taxon>
        <taxon>Ixodidae</taxon>
        <taxon>Amblyomminae</taxon>
        <taxon>Amblyomma</taxon>
    </lineage>
</organism>
<gene>
    <name evidence="7" type="ORF">V5799_013912</name>
</gene>